<comment type="caution">
    <text evidence="7">The sequence shown here is derived from an EMBL/GenBank/DDBJ whole genome shotgun (WGS) entry which is preliminary data.</text>
</comment>
<evidence type="ECO:0000313" key="8">
    <source>
        <dbReference type="Proteomes" id="UP000195386"/>
    </source>
</evidence>
<dbReference type="Gene3D" id="2.40.170.20">
    <property type="entry name" value="TonB-dependent receptor, beta-barrel domain"/>
    <property type="match status" value="1"/>
</dbReference>
<dbReference type="Pfam" id="PF00593">
    <property type="entry name" value="TonB_dep_Rec_b-barrel"/>
    <property type="match status" value="1"/>
</dbReference>
<keyword evidence="7" id="KW-0675">Receptor</keyword>
<comment type="subcellular location">
    <subcellularLocation>
        <location evidence="1 4">Cell outer membrane</location>
    </subcellularLocation>
</comment>
<sequence length="1026" mass="114838">MLLLSPVCHAGDDQKTTGYPSEALELRLNRIAKTYKVEIAFDGKNMKTISVPAATKRNSAEVDLSNSLSNTGYSYKKVSAESYSVYQDNKPKQASGKGTITGTVLDKDGFPIPGATVVIVGSNTGAATDIRGNFTLKDVSARTYTVEVSCISYRKMRISDVKVSGGKSTPLDVILQDETETLQEVVVTATYNKASANGLYARQKTMVAMSDGISADLMKRTSDNNMAQVLGRVSGVTIDNGKYINVRGMGERYNNVQLNGASLPSTEPNRRNFAFDVIPSGLVDNVTIAKTFTPDLPGEFTGGLVEVNTLAVPEKRFVNISLGTGMNTQSTGKDFLSNQRFKSDWLLGNVADRQWYTGRSEEAGQVNAQNAALKNTFGMRKFTAMPVQNYAITVGVPFQFYNGHKLGFIAALTYRNEQTTEDIKEMTTITLDSLNGPSKRYKFVTALGAIANVGWEMPNHKITWRNMFNNRFQHTNMERYVRKGTTGFSEYEQYSVPLRSQIWQTQLDGEHKLFDEKLIATWNVSYNRLERVNPDDRFALGAVMGDVEDGLINWPYTITSSRFDIASGHLMYSHLMEKKKNAGFNLEHPFIVSGNKQSVKAGYLGTFRTSDYVQQYLHGMFQPGGSEAFNLYKELSETHPNLHELYNPKNFASGAIHYETSGLTSLDKSDYYEGKQNIHAAYLMGEFTFLRKLHLTAGVRMENANTEVFTQFFDRNQQDLADSLVTVKKTDWLPAATLVYNITDNLNARLAYSRTIARPDFRELTPCSYYNVDDRIEVTSMGGLKQSHSDNFDFRLEWYPQAGEVVSLSAFYKKFKDPIEMVTRKTMDLVYVLHPFNIDDASVKGIELNVRKSLGFLAPGSFLKDVYLSGNATLLKGDVTYNLERLMYAENPNIEIKTQDRNRPLQGLAPYTINAGLTYQGKIVGASLNYGRSGRRLAFAGVDTHYDEYEAPRDVLDLQLSARFLKERLEVKFNAGDLLNQDIVVYRNSDSKGNALTSDMDYNDGDWVKSRIKKGINLSLSIGYKF</sequence>
<keyword evidence="2 4" id="KW-0472">Membrane</keyword>
<evidence type="ECO:0000256" key="3">
    <source>
        <dbReference type="ARBA" id="ARBA00023237"/>
    </source>
</evidence>
<dbReference type="GO" id="GO:0009279">
    <property type="term" value="C:cell outer membrane"/>
    <property type="evidence" value="ECO:0007669"/>
    <property type="project" value="UniProtKB-SubCell"/>
</dbReference>
<feature type="domain" description="TonB-dependent receptor plug" evidence="6">
    <location>
        <begin position="210"/>
        <end position="291"/>
    </location>
</feature>
<feature type="domain" description="TonB-dependent receptor-like beta-barrel" evidence="5">
    <location>
        <begin position="577"/>
        <end position="969"/>
    </location>
</feature>
<accession>A0A1Y3YM54</accession>
<dbReference type="AlphaFoldDB" id="A0A1Y3YM54"/>
<dbReference type="Gene3D" id="3.55.50.30">
    <property type="match status" value="1"/>
</dbReference>
<keyword evidence="3" id="KW-0998">Cell outer membrane</keyword>
<evidence type="ECO:0000256" key="4">
    <source>
        <dbReference type="RuleBase" id="RU003357"/>
    </source>
</evidence>
<dbReference type="InterPro" id="IPR037066">
    <property type="entry name" value="Plug_dom_sf"/>
</dbReference>
<evidence type="ECO:0000313" key="7">
    <source>
        <dbReference type="EMBL" id="OUN98953.1"/>
    </source>
</evidence>
<dbReference type="SUPFAM" id="SSF56935">
    <property type="entry name" value="Porins"/>
    <property type="match status" value="1"/>
</dbReference>
<dbReference type="EMBL" id="NFII01000022">
    <property type="protein sequence ID" value="OUN98953.1"/>
    <property type="molecule type" value="Genomic_DNA"/>
</dbReference>
<protein>
    <submittedName>
        <fullName evidence="7">TonB-dependent receptor</fullName>
    </submittedName>
</protein>
<dbReference type="Proteomes" id="UP000195386">
    <property type="component" value="Unassembled WGS sequence"/>
</dbReference>
<gene>
    <name evidence="7" type="ORF">B5F97_16410</name>
</gene>
<dbReference type="Gene3D" id="2.170.130.10">
    <property type="entry name" value="TonB-dependent receptor, plug domain"/>
    <property type="match status" value="1"/>
</dbReference>
<dbReference type="InterPro" id="IPR036942">
    <property type="entry name" value="Beta-barrel_TonB_sf"/>
</dbReference>
<dbReference type="SUPFAM" id="SSF49464">
    <property type="entry name" value="Carboxypeptidase regulatory domain-like"/>
    <property type="match status" value="1"/>
</dbReference>
<keyword evidence="4" id="KW-0798">TonB box</keyword>
<dbReference type="InterPro" id="IPR000531">
    <property type="entry name" value="Beta-barrel_TonB"/>
</dbReference>
<evidence type="ECO:0000259" key="6">
    <source>
        <dbReference type="Pfam" id="PF07715"/>
    </source>
</evidence>
<dbReference type="Pfam" id="PF13715">
    <property type="entry name" value="CarbopepD_reg_2"/>
    <property type="match status" value="1"/>
</dbReference>
<evidence type="ECO:0000256" key="1">
    <source>
        <dbReference type="ARBA" id="ARBA00004442"/>
    </source>
</evidence>
<proteinExistence type="inferred from homology"/>
<dbReference type="InterPro" id="IPR008969">
    <property type="entry name" value="CarboxyPept-like_regulatory"/>
</dbReference>
<name>A0A1Y3YM54_9BACE</name>
<dbReference type="PANTHER" id="PTHR40980">
    <property type="entry name" value="PLUG DOMAIN-CONTAINING PROTEIN"/>
    <property type="match status" value="1"/>
</dbReference>
<comment type="similarity">
    <text evidence="4">Belongs to the TonB-dependent receptor family.</text>
</comment>
<evidence type="ECO:0000259" key="5">
    <source>
        <dbReference type="Pfam" id="PF00593"/>
    </source>
</evidence>
<dbReference type="Pfam" id="PF07715">
    <property type="entry name" value="Plug"/>
    <property type="match status" value="1"/>
</dbReference>
<dbReference type="PANTHER" id="PTHR40980:SF5">
    <property type="entry name" value="TONB-DEPENDENT RECEPTOR"/>
    <property type="match status" value="1"/>
</dbReference>
<evidence type="ECO:0000256" key="2">
    <source>
        <dbReference type="ARBA" id="ARBA00023136"/>
    </source>
</evidence>
<dbReference type="InterPro" id="IPR012910">
    <property type="entry name" value="Plug_dom"/>
</dbReference>
<organism evidence="7 8">
    <name type="scientific">Bacteroides clarus</name>
    <dbReference type="NCBI Taxonomy" id="626929"/>
    <lineage>
        <taxon>Bacteria</taxon>
        <taxon>Pseudomonadati</taxon>
        <taxon>Bacteroidota</taxon>
        <taxon>Bacteroidia</taxon>
        <taxon>Bacteroidales</taxon>
        <taxon>Bacteroidaceae</taxon>
        <taxon>Bacteroides</taxon>
    </lineage>
</organism>
<reference evidence="8" key="1">
    <citation type="submission" date="2017-04" db="EMBL/GenBank/DDBJ databases">
        <title>Function of individual gut microbiota members based on whole genome sequencing of pure cultures obtained from chicken caecum.</title>
        <authorList>
            <person name="Medvecky M."/>
            <person name="Cejkova D."/>
            <person name="Polansky O."/>
            <person name="Karasova D."/>
            <person name="Kubasova T."/>
            <person name="Cizek A."/>
            <person name="Rychlik I."/>
        </authorList>
    </citation>
    <scope>NUCLEOTIDE SEQUENCE [LARGE SCALE GENOMIC DNA]</scope>
    <source>
        <strain evidence="8">An43</strain>
    </source>
</reference>
<dbReference type="Gene3D" id="2.60.40.1120">
    <property type="entry name" value="Carboxypeptidase-like, regulatory domain"/>
    <property type="match status" value="1"/>
</dbReference>